<dbReference type="EMBL" id="JAVREY010000061">
    <property type="protein sequence ID" value="MDT0467861.1"/>
    <property type="molecule type" value="Genomic_DNA"/>
</dbReference>
<comment type="caution">
    <text evidence="7">The sequence shown here is derived from an EMBL/GenBank/DDBJ whole genome shotgun (WGS) entry which is preliminary data.</text>
</comment>
<evidence type="ECO:0000313" key="7">
    <source>
        <dbReference type="EMBL" id="MDT0467861.1"/>
    </source>
</evidence>
<dbReference type="Proteomes" id="UP001183809">
    <property type="component" value="Unassembled WGS sequence"/>
</dbReference>
<evidence type="ECO:0000313" key="8">
    <source>
        <dbReference type="Proteomes" id="UP001183809"/>
    </source>
</evidence>
<evidence type="ECO:0000256" key="1">
    <source>
        <dbReference type="ARBA" id="ARBA00022714"/>
    </source>
</evidence>
<evidence type="ECO:0000256" key="5">
    <source>
        <dbReference type="SAM" id="MobiDB-lite"/>
    </source>
</evidence>
<dbReference type="InterPro" id="IPR018967">
    <property type="entry name" value="FeS-contain_CDGSH-typ"/>
</dbReference>
<sequence>MPYEHDAVPRERERVCRIRADRDGPLLVEGPVEIIDPDGRRAVSRRFLVAVCTCRRSRTHPWCDTSHRRRGRPADEPGPAGDDPGCAGGETQE</sequence>
<feature type="domain" description="Iron-binding zinc finger CDGSH type" evidence="6">
    <location>
        <begin position="29"/>
        <end position="73"/>
    </location>
</feature>
<feature type="region of interest" description="Disordered" evidence="5">
    <location>
        <begin position="60"/>
        <end position="93"/>
    </location>
</feature>
<accession>A0ABU2U3R9</accession>
<keyword evidence="3" id="KW-0408">Iron</keyword>
<protein>
    <submittedName>
        <fullName evidence="7">CDGSH iron-sulfur domain-containing protein</fullName>
    </submittedName>
</protein>
<evidence type="ECO:0000259" key="6">
    <source>
        <dbReference type="SMART" id="SM00704"/>
    </source>
</evidence>
<keyword evidence="4" id="KW-0411">Iron-sulfur</keyword>
<evidence type="ECO:0000256" key="2">
    <source>
        <dbReference type="ARBA" id="ARBA00022723"/>
    </source>
</evidence>
<keyword evidence="8" id="KW-1185">Reference proteome</keyword>
<dbReference type="SMART" id="SM00704">
    <property type="entry name" value="ZnF_CDGSH"/>
    <property type="match status" value="1"/>
</dbReference>
<reference evidence="8" key="1">
    <citation type="submission" date="2023-07" db="EMBL/GenBank/DDBJ databases">
        <title>30 novel species of actinomycetes from the DSMZ collection.</title>
        <authorList>
            <person name="Nouioui I."/>
        </authorList>
    </citation>
    <scope>NUCLEOTIDE SEQUENCE [LARGE SCALE GENOMIC DNA]</scope>
    <source>
        <strain evidence="8">DSM 41699</strain>
    </source>
</reference>
<evidence type="ECO:0000256" key="3">
    <source>
        <dbReference type="ARBA" id="ARBA00023004"/>
    </source>
</evidence>
<dbReference type="RefSeq" id="WP_311699311.1">
    <property type="nucleotide sequence ID" value="NZ_JAVREY010000061.1"/>
</dbReference>
<dbReference type="Gene3D" id="3.40.5.90">
    <property type="entry name" value="CDGSH iron-sulfur domain, mitoNEET-type"/>
    <property type="match status" value="1"/>
</dbReference>
<organism evidence="7 8">
    <name type="scientific">Streptomyces gibsoniae</name>
    <dbReference type="NCBI Taxonomy" id="3075529"/>
    <lineage>
        <taxon>Bacteria</taxon>
        <taxon>Bacillati</taxon>
        <taxon>Actinomycetota</taxon>
        <taxon>Actinomycetes</taxon>
        <taxon>Kitasatosporales</taxon>
        <taxon>Streptomycetaceae</taxon>
        <taxon>Streptomyces</taxon>
    </lineage>
</organism>
<gene>
    <name evidence="7" type="ORF">RM764_33540</name>
</gene>
<name>A0ABU2U3R9_9ACTN</name>
<keyword evidence="2" id="KW-0479">Metal-binding</keyword>
<proteinExistence type="predicted"/>
<keyword evidence="1" id="KW-0001">2Fe-2S</keyword>
<dbReference type="InterPro" id="IPR042216">
    <property type="entry name" value="MitoNEET_CISD"/>
</dbReference>
<dbReference type="Pfam" id="PF09360">
    <property type="entry name" value="zf-CDGSH"/>
    <property type="match status" value="1"/>
</dbReference>
<evidence type="ECO:0000256" key="4">
    <source>
        <dbReference type="ARBA" id="ARBA00023014"/>
    </source>
</evidence>